<dbReference type="InterPro" id="IPR025542">
    <property type="entry name" value="YacH"/>
</dbReference>
<dbReference type="GO" id="GO:0050897">
    <property type="term" value="F:cobalt ion binding"/>
    <property type="evidence" value="ECO:0007669"/>
    <property type="project" value="TreeGrafter"/>
</dbReference>
<dbReference type="PIRSF" id="PIRSF015034">
    <property type="entry name" value="YacH"/>
    <property type="match status" value="1"/>
</dbReference>
<dbReference type="RefSeq" id="WP_135270031.1">
    <property type="nucleotide sequence ID" value="NZ_SRIB01000001.1"/>
</dbReference>
<evidence type="ECO:0000313" key="4">
    <source>
        <dbReference type="Proteomes" id="UP000298381"/>
    </source>
</evidence>
<dbReference type="PROSITE" id="PS50151">
    <property type="entry name" value="UVR"/>
    <property type="match status" value="1"/>
</dbReference>
<feature type="domain" description="UVR" evidence="2">
    <location>
        <begin position="118"/>
        <end position="153"/>
    </location>
</feature>
<dbReference type="InterPro" id="IPR036876">
    <property type="entry name" value="UVR_dom_sf"/>
</dbReference>
<proteinExistence type="predicted"/>
<dbReference type="PANTHER" id="PTHR38430:SF1">
    <property type="entry name" value="PROTEIN-ARGININE KINASE ACTIVATOR PROTEIN"/>
    <property type="match status" value="1"/>
</dbReference>
<dbReference type="Proteomes" id="UP000298381">
    <property type="component" value="Unassembled WGS sequence"/>
</dbReference>
<dbReference type="GO" id="GO:0008270">
    <property type="term" value="F:zinc ion binding"/>
    <property type="evidence" value="ECO:0007669"/>
    <property type="project" value="TreeGrafter"/>
</dbReference>
<name>A0A4Z0DA81_9FIRM</name>
<protein>
    <recommendedName>
        <fullName evidence="2">UVR domain-containing protein</fullName>
    </recommendedName>
</protein>
<dbReference type="EMBL" id="SRIB01000001">
    <property type="protein sequence ID" value="TFZ41784.1"/>
    <property type="molecule type" value="Genomic_DNA"/>
</dbReference>
<dbReference type="SUPFAM" id="SSF46600">
    <property type="entry name" value="C-terminal UvrC-binding domain of UvrB"/>
    <property type="match status" value="1"/>
</dbReference>
<dbReference type="PANTHER" id="PTHR38430">
    <property type="entry name" value="PROTEIN-ARGININE KINASE ACTIVATOR PROTEIN"/>
    <property type="match status" value="1"/>
</dbReference>
<gene>
    <name evidence="3" type="ORF">E4100_01225</name>
</gene>
<organism evidence="3 4">
    <name type="scientific">Soehngenia longivitae</name>
    <dbReference type="NCBI Taxonomy" id="2562294"/>
    <lineage>
        <taxon>Bacteria</taxon>
        <taxon>Bacillati</taxon>
        <taxon>Bacillota</taxon>
        <taxon>Tissierellia</taxon>
        <taxon>Tissierellales</taxon>
        <taxon>Tissierellaceae</taxon>
        <taxon>Soehngenia</taxon>
    </lineage>
</organism>
<reference evidence="3 4" key="1">
    <citation type="submission" date="2019-03" db="EMBL/GenBank/DDBJ databases">
        <title>Draft genome sequence data and analysis of a Fermenting Bacterium, Soehngenia longevitae strain 1933PT, isolated from petroleum reservoir in Azerbaijan.</title>
        <authorList>
            <person name="Grouzdev D.S."/>
            <person name="Bidzhieva S.K."/>
            <person name="Sokolova D.S."/>
            <person name="Tourova T.P."/>
            <person name="Poltaraus A.B."/>
            <person name="Nazina T.N."/>
        </authorList>
    </citation>
    <scope>NUCLEOTIDE SEQUENCE [LARGE SCALE GENOMIC DNA]</scope>
    <source>
        <strain evidence="3 4">1933P</strain>
    </source>
</reference>
<dbReference type="OrthoDB" id="9788704at2"/>
<dbReference type="GO" id="GO:0046870">
    <property type="term" value="F:cadmium ion binding"/>
    <property type="evidence" value="ECO:0007669"/>
    <property type="project" value="TreeGrafter"/>
</dbReference>
<dbReference type="AlphaFoldDB" id="A0A4Z0DA81"/>
<accession>A0A4Z0DA81</accession>
<dbReference type="GO" id="GO:0005507">
    <property type="term" value="F:copper ion binding"/>
    <property type="evidence" value="ECO:0007669"/>
    <property type="project" value="TreeGrafter"/>
</dbReference>
<evidence type="ECO:0000313" key="3">
    <source>
        <dbReference type="EMBL" id="TFZ41784.1"/>
    </source>
</evidence>
<keyword evidence="1" id="KW-0175">Coiled coil</keyword>
<dbReference type="Pfam" id="PF02151">
    <property type="entry name" value="UVR"/>
    <property type="match status" value="1"/>
</dbReference>
<dbReference type="GO" id="GO:1990169">
    <property type="term" value="P:stress response to copper ion"/>
    <property type="evidence" value="ECO:0007669"/>
    <property type="project" value="TreeGrafter"/>
</dbReference>
<evidence type="ECO:0000256" key="1">
    <source>
        <dbReference type="SAM" id="Coils"/>
    </source>
</evidence>
<dbReference type="InterPro" id="IPR001943">
    <property type="entry name" value="UVR_dom"/>
</dbReference>
<comment type="caution">
    <text evidence="3">The sequence shown here is derived from an EMBL/GenBank/DDBJ whole genome shotgun (WGS) entry which is preliminary data.</text>
</comment>
<evidence type="ECO:0000259" key="2">
    <source>
        <dbReference type="PROSITE" id="PS50151"/>
    </source>
</evidence>
<feature type="coiled-coil region" evidence="1">
    <location>
        <begin position="114"/>
        <end position="160"/>
    </location>
</feature>
<keyword evidence="4" id="KW-1185">Reference proteome</keyword>
<sequence length="167" mass="19080">MICESCNKREAKIHYKSVINGVVTEHHLCEICAAGYKEDLINKFPLHKLFSSIYSSPDVTCPNCGLSYEKFRSTGKLGCSECYEAFGDDLKNMIKGIHGHTKHNGKMPKRAYPLLKLEIDIDKLTAELDRAIRNEEYEKAALLRDEIKDLKIKLDLVNRSDKNDKMD</sequence>
<dbReference type="Gene3D" id="4.10.860.10">
    <property type="entry name" value="UVR domain"/>
    <property type="match status" value="1"/>
</dbReference>
<dbReference type="GO" id="GO:1990170">
    <property type="term" value="P:stress response to cadmium ion"/>
    <property type="evidence" value="ECO:0007669"/>
    <property type="project" value="TreeGrafter"/>
</dbReference>